<dbReference type="SUPFAM" id="SSF48208">
    <property type="entry name" value="Six-hairpin glycosidases"/>
    <property type="match status" value="1"/>
</dbReference>
<keyword evidence="5" id="KW-0136">Cellulose degradation</keyword>
<gene>
    <name evidence="9" type="ORF">M8523_10195</name>
</gene>
<evidence type="ECO:0000256" key="6">
    <source>
        <dbReference type="ARBA" id="ARBA00023295"/>
    </source>
</evidence>
<evidence type="ECO:0000313" key="10">
    <source>
        <dbReference type="Proteomes" id="UP001165667"/>
    </source>
</evidence>
<dbReference type="InterPro" id="IPR008928">
    <property type="entry name" value="6-hairpin_glycosidase_sf"/>
</dbReference>
<dbReference type="EC" id="3.2.1.4" evidence="3"/>
<accession>A0AA41YWE8</accession>
<comment type="caution">
    <text evidence="9">The sequence shown here is derived from an EMBL/GenBank/DDBJ whole genome shotgun (WGS) entry which is preliminary data.</text>
</comment>
<evidence type="ECO:0000256" key="4">
    <source>
        <dbReference type="ARBA" id="ARBA00022801"/>
    </source>
</evidence>
<organism evidence="9 10">
    <name type="scientific">Lichenifustis flavocetrariae</name>
    <dbReference type="NCBI Taxonomy" id="2949735"/>
    <lineage>
        <taxon>Bacteria</taxon>
        <taxon>Pseudomonadati</taxon>
        <taxon>Pseudomonadota</taxon>
        <taxon>Alphaproteobacteria</taxon>
        <taxon>Hyphomicrobiales</taxon>
        <taxon>Lichenihabitantaceae</taxon>
        <taxon>Lichenifustis</taxon>
    </lineage>
</organism>
<dbReference type="InterPro" id="IPR002037">
    <property type="entry name" value="Glyco_hydro_8"/>
</dbReference>
<dbReference type="InterPro" id="IPR012341">
    <property type="entry name" value="6hp_glycosidase-like_sf"/>
</dbReference>
<reference evidence="9" key="1">
    <citation type="submission" date="2022-05" db="EMBL/GenBank/DDBJ databases">
        <authorList>
            <person name="Pankratov T."/>
        </authorList>
    </citation>
    <scope>NUCLEOTIDE SEQUENCE</scope>
    <source>
        <strain evidence="9">BP6-180914</strain>
    </source>
</reference>
<keyword evidence="7" id="KW-0624">Polysaccharide degradation</keyword>
<evidence type="ECO:0000313" key="9">
    <source>
        <dbReference type="EMBL" id="MCW6508392.1"/>
    </source>
</evidence>
<keyword evidence="7" id="KW-0119">Carbohydrate metabolism</keyword>
<dbReference type="RefSeq" id="WP_282584755.1">
    <property type="nucleotide sequence ID" value="NZ_JAMOIM010000005.1"/>
</dbReference>
<dbReference type="Proteomes" id="UP001165667">
    <property type="component" value="Unassembled WGS sequence"/>
</dbReference>
<proteinExistence type="inferred from homology"/>
<sequence length="371" mass="40205">MTRCGLLALLMGSAIILGGQVQARASGAPAADQTESSEATDRLVQQAQQSWFEAEWKEWKARFVSPDGRVVDNGNNDASHSEGQGYGLLLAAFAKDRQGFEQIWGWTDTHLFVRPDGLAAWRWDEKAKAVADRNNATDGDLLMAWGLARASAAFGVPAYRERARTIALAVGRTMIIDTPAGPTLLPGGFGFRAGDQPDGPIVNPSYFVFPAFDALIAVAPEIEWARIKAAGLKIITESRFGPQRLPADWVSLAGKTPQPARNFPPTFGYDAIRIPLYLAWSGLSEAQASRFSTLGSGQHGGSPFVIDLKSGASLRPIDGAGVRMIVALSRCLAKDEPLPQALIAQRDTFYYPATLRLLTMALIEERYPECL</sequence>
<keyword evidence="4 9" id="KW-0378">Hydrolase</keyword>
<dbReference type="PRINTS" id="PR00735">
    <property type="entry name" value="GLHYDRLASE8"/>
</dbReference>
<dbReference type="AlphaFoldDB" id="A0AA41YWE8"/>
<comment type="catalytic activity">
    <reaction evidence="1">
        <text>Endohydrolysis of (1-&gt;4)-beta-D-glucosidic linkages in cellulose, lichenin and cereal beta-D-glucans.</text>
        <dbReference type="EC" id="3.2.1.4"/>
    </reaction>
</comment>
<evidence type="ECO:0000256" key="2">
    <source>
        <dbReference type="ARBA" id="ARBA00009209"/>
    </source>
</evidence>
<dbReference type="Pfam" id="PF01270">
    <property type="entry name" value="Glyco_hydro_8"/>
    <property type="match status" value="1"/>
</dbReference>
<evidence type="ECO:0000256" key="3">
    <source>
        <dbReference type="ARBA" id="ARBA00012601"/>
    </source>
</evidence>
<feature type="chain" id="PRO_5041377282" description="cellulase" evidence="8">
    <location>
        <begin position="24"/>
        <end position="371"/>
    </location>
</feature>
<evidence type="ECO:0000256" key="5">
    <source>
        <dbReference type="ARBA" id="ARBA00023001"/>
    </source>
</evidence>
<protein>
    <recommendedName>
        <fullName evidence="3">cellulase</fullName>
        <ecNumber evidence="3">3.2.1.4</ecNumber>
    </recommendedName>
</protein>
<dbReference type="Gene3D" id="1.50.10.10">
    <property type="match status" value="1"/>
</dbReference>
<keyword evidence="10" id="KW-1185">Reference proteome</keyword>
<evidence type="ECO:0000256" key="7">
    <source>
        <dbReference type="ARBA" id="ARBA00023326"/>
    </source>
</evidence>
<feature type="signal peptide" evidence="8">
    <location>
        <begin position="1"/>
        <end position="23"/>
    </location>
</feature>
<keyword evidence="8" id="KW-0732">Signal</keyword>
<dbReference type="EMBL" id="JAMOIM010000005">
    <property type="protein sequence ID" value="MCW6508392.1"/>
    <property type="molecule type" value="Genomic_DNA"/>
</dbReference>
<evidence type="ECO:0000256" key="8">
    <source>
        <dbReference type="SAM" id="SignalP"/>
    </source>
</evidence>
<comment type="similarity">
    <text evidence="2">Belongs to the glycosyl hydrolase 8 (cellulase D) family.</text>
</comment>
<evidence type="ECO:0000256" key="1">
    <source>
        <dbReference type="ARBA" id="ARBA00000966"/>
    </source>
</evidence>
<keyword evidence="6" id="KW-0326">Glycosidase</keyword>
<name>A0AA41YWE8_9HYPH</name>
<dbReference type="GO" id="GO:0030245">
    <property type="term" value="P:cellulose catabolic process"/>
    <property type="evidence" value="ECO:0007669"/>
    <property type="project" value="UniProtKB-KW"/>
</dbReference>
<dbReference type="GO" id="GO:0008810">
    <property type="term" value="F:cellulase activity"/>
    <property type="evidence" value="ECO:0007669"/>
    <property type="project" value="UniProtKB-EC"/>
</dbReference>